<keyword evidence="2" id="KW-1185">Reference proteome</keyword>
<protein>
    <submittedName>
        <fullName evidence="1">Uncharacterized protein</fullName>
    </submittedName>
</protein>
<evidence type="ECO:0000313" key="1">
    <source>
        <dbReference type="EMBL" id="KPJ01620.1"/>
    </source>
</evidence>
<sequence>MSKPKQLARLTILVSQIKKSAGIYEWNVRVMAVQASRLAVRY</sequence>
<name>A0A194Q9F0_PAPXU</name>
<gene>
    <name evidence="1" type="ORF">RR46_08657</name>
</gene>
<organism evidence="1 2">
    <name type="scientific">Papilio xuthus</name>
    <name type="common">Asian swallowtail butterfly</name>
    <dbReference type="NCBI Taxonomy" id="66420"/>
    <lineage>
        <taxon>Eukaryota</taxon>
        <taxon>Metazoa</taxon>
        <taxon>Ecdysozoa</taxon>
        <taxon>Arthropoda</taxon>
        <taxon>Hexapoda</taxon>
        <taxon>Insecta</taxon>
        <taxon>Pterygota</taxon>
        <taxon>Neoptera</taxon>
        <taxon>Endopterygota</taxon>
        <taxon>Lepidoptera</taxon>
        <taxon>Glossata</taxon>
        <taxon>Ditrysia</taxon>
        <taxon>Papilionoidea</taxon>
        <taxon>Papilionidae</taxon>
        <taxon>Papilioninae</taxon>
        <taxon>Papilio</taxon>
    </lineage>
</organism>
<accession>A0A194Q9F0</accession>
<reference evidence="1 2" key="1">
    <citation type="journal article" date="2015" name="Nat. Commun.">
        <title>Outbred genome sequencing and CRISPR/Cas9 gene editing in butterflies.</title>
        <authorList>
            <person name="Li X."/>
            <person name="Fan D."/>
            <person name="Zhang W."/>
            <person name="Liu G."/>
            <person name="Zhang L."/>
            <person name="Zhao L."/>
            <person name="Fang X."/>
            <person name="Chen L."/>
            <person name="Dong Y."/>
            <person name="Chen Y."/>
            <person name="Ding Y."/>
            <person name="Zhao R."/>
            <person name="Feng M."/>
            <person name="Zhu Y."/>
            <person name="Feng Y."/>
            <person name="Jiang X."/>
            <person name="Zhu D."/>
            <person name="Xiang H."/>
            <person name="Feng X."/>
            <person name="Li S."/>
            <person name="Wang J."/>
            <person name="Zhang G."/>
            <person name="Kronforst M.R."/>
            <person name="Wang W."/>
        </authorList>
    </citation>
    <scope>NUCLEOTIDE SEQUENCE [LARGE SCALE GENOMIC DNA]</scope>
    <source>
        <strain evidence="1">Ya'a_city_454_Px</strain>
        <tissue evidence="1">Whole body</tissue>
    </source>
</reference>
<proteinExistence type="predicted"/>
<evidence type="ECO:0000313" key="2">
    <source>
        <dbReference type="Proteomes" id="UP000053268"/>
    </source>
</evidence>
<dbReference type="AlphaFoldDB" id="A0A194Q9F0"/>
<dbReference type="Proteomes" id="UP000053268">
    <property type="component" value="Unassembled WGS sequence"/>
</dbReference>
<dbReference type="EMBL" id="KQ459324">
    <property type="protein sequence ID" value="KPJ01620.1"/>
    <property type="molecule type" value="Genomic_DNA"/>
</dbReference>